<evidence type="ECO:0000259" key="1">
    <source>
        <dbReference type="Pfam" id="PF12937"/>
    </source>
</evidence>
<dbReference type="EMBL" id="JAANER010000008">
    <property type="protein sequence ID" value="KAG9187009.1"/>
    <property type="molecule type" value="Genomic_DNA"/>
</dbReference>
<sequence>MEELPNELLLQIFSYLHTPPITCFSSPHVADRSPDLVVLLRVCRRLRDAAAPLVYESIERAGDTNSPAYLQLPYALLNNIELCRYIKNVRLKMEYGFEAGDFWAGHSLSSEHESGDEERVYYNERNCRYQRRRPCDAQESDGKGGDEEVNKLPVNTPERYKWLAKLVSTMDNDQANANNHDLLQRAILGEDVLLTPCVLSAPNLERLWIRLPALQLDGSHTSFLLNSLSYSAHTGGFEKLKVLHLDVYESGLEWSVSHVLAFFHLPNLVDLTLGNCGSTHIGDNYNESIKPDENDAAFMVTEFEVVLPYEDVPYNSTFYEDVSIGLIEHANTLVKLSFGNQLSAYDCSLLGGFGTFRIGSQLALLKFLRINPYTLFGSNSVGWYKVHTSSVLSDALPHTIEHFWIDLAYSPFALDLIPYFRGLFEAHQNGRFPHLKSIHVYWYKKIHWEFSRITRYLTTLLFIRHEMPRHATFSFDISVRADCNTSEFADNGLKELIAIKRYFTVFPLVHCRRYDVDHKDGRRYYVEGSTCETSSRTPEEIQDDLDHGYWASSISA</sequence>
<feature type="domain" description="F-box" evidence="1">
    <location>
        <begin position="2"/>
        <end position="53"/>
    </location>
</feature>
<gene>
    <name evidence="2" type="ORF">G6011_10117</name>
</gene>
<keyword evidence="3" id="KW-1185">Reference proteome</keyword>
<dbReference type="Proteomes" id="UP001199106">
    <property type="component" value="Unassembled WGS sequence"/>
</dbReference>
<comment type="caution">
    <text evidence="2">The sequence shown here is derived from an EMBL/GenBank/DDBJ whole genome shotgun (WGS) entry which is preliminary data.</text>
</comment>
<dbReference type="Pfam" id="PF12937">
    <property type="entry name" value="F-box-like"/>
    <property type="match status" value="1"/>
</dbReference>
<dbReference type="CDD" id="cd09917">
    <property type="entry name" value="F-box_SF"/>
    <property type="match status" value="1"/>
</dbReference>
<evidence type="ECO:0000313" key="2">
    <source>
        <dbReference type="EMBL" id="KAG9187009.1"/>
    </source>
</evidence>
<accession>A0AAD4FG99</accession>
<protein>
    <recommendedName>
        <fullName evidence="1">F-box domain-containing protein</fullName>
    </recommendedName>
</protein>
<dbReference type="InterPro" id="IPR001810">
    <property type="entry name" value="F-box_dom"/>
</dbReference>
<reference evidence="2" key="1">
    <citation type="submission" date="2021-07" db="EMBL/GenBank/DDBJ databases">
        <title>Genome Resource of American Ginseng Black Spot Pathogen Alternaria panax.</title>
        <authorList>
            <person name="Qiu C."/>
            <person name="Wang W."/>
            <person name="Liu Z."/>
        </authorList>
    </citation>
    <scope>NUCLEOTIDE SEQUENCE</scope>
    <source>
        <strain evidence="2">BNCC115425</strain>
    </source>
</reference>
<evidence type="ECO:0000313" key="3">
    <source>
        <dbReference type="Proteomes" id="UP001199106"/>
    </source>
</evidence>
<proteinExistence type="predicted"/>
<organism evidence="2 3">
    <name type="scientific">Alternaria panax</name>
    <dbReference type="NCBI Taxonomy" id="48097"/>
    <lineage>
        <taxon>Eukaryota</taxon>
        <taxon>Fungi</taxon>
        <taxon>Dikarya</taxon>
        <taxon>Ascomycota</taxon>
        <taxon>Pezizomycotina</taxon>
        <taxon>Dothideomycetes</taxon>
        <taxon>Pleosporomycetidae</taxon>
        <taxon>Pleosporales</taxon>
        <taxon>Pleosporineae</taxon>
        <taxon>Pleosporaceae</taxon>
        <taxon>Alternaria</taxon>
        <taxon>Alternaria sect. Panax</taxon>
    </lineage>
</organism>
<dbReference type="Gene3D" id="1.20.1280.50">
    <property type="match status" value="1"/>
</dbReference>
<dbReference type="AlphaFoldDB" id="A0AAD4FG99"/>
<name>A0AAD4FG99_9PLEO</name>